<feature type="region of interest" description="Disordered" evidence="1">
    <location>
        <begin position="1"/>
        <end position="31"/>
    </location>
</feature>
<proteinExistence type="predicted"/>
<dbReference type="AlphaFoldDB" id="A0A0H1BS11"/>
<accession>A0A0H1BS11</accession>
<comment type="caution">
    <text evidence="2">The sequence shown here is derived from an EMBL/GenBank/DDBJ whole genome shotgun (WGS) entry which is preliminary data.</text>
</comment>
<gene>
    <name evidence="2" type="ORF">EMPG_11207</name>
</gene>
<evidence type="ECO:0000313" key="2">
    <source>
        <dbReference type="EMBL" id="KLJ13863.1"/>
    </source>
</evidence>
<evidence type="ECO:0000256" key="1">
    <source>
        <dbReference type="SAM" id="MobiDB-lite"/>
    </source>
</evidence>
<dbReference type="Proteomes" id="UP000053573">
    <property type="component" value="Unassembled WGS sequence"/>
</dbReference>
<dbReference type="EMBL" id="LDEV01000006">
    <property type="protein sequence ID" value="KLJ13863.1"/>
    <property type="molecule type" value="Genomic_DNA"/>
</dbReference>
<protein>
    <submittedName>
        <fullName evidence="2">Uncharacterized protein</fullName>
    </submittedName>
</protein>
<reference evidence="3" key="1">
    <citation type="journal article" date="2015" name="PLoS Genet.">
        <title>The dynamic genome and transcriptome of the human fungal pathogen Blastomyces and close relative Emmonsia.</title>
        <authorList>
            <person name="Munoz J.F."/>
            <person name="Gauthier G.M."/>
            <person name="Desjardins C.A."/>
            <person name="Gallo J.E."/>
            <person name="Holder J."/>
            <person name="Sullivan T.D."/>
            <person name="Marty A.J."/>
            <person name="Carmen J.C."/>
            <person name="Chen Z."/>
            <person name="Ding L."/>
            <person name="Gujja S."/>
            <person name="Magrini V."/>
            <person name="Misas E."/>
            <person name="Mitreva M."/>
            <person name="Priest M."/>
            <person name="Saif S."/>
            <person name="Whiston E.A."/>
            <person name="Young S."/>
            <person name="Zeng Q."/>
            <person name="Goldman W.E."/>
            <person name="Mardis E.R."/>
            <person name="Taylor J.W."/>
            <person name="McEwen J.G."/>
            <person name="Clay O.K."/>
            <person name="Klein B.S."/>
            <person name="Cuomo C.A."/>
        </authorList>
    </citation>
    <scope>NUCLEOTIDE SEQUENCE [LARGE SCALE GENOMIC DNA]</scope>
    <source>
        <strain evidence="3">UAMH 139</strain>
    </source>
</reference>
<sequence>MPSELGSGPEQAPLIGWPRLPHQPPEPSALGTAEKKVMAQEKARYGERQTIFLQPPANSHALQQEDQASE</sequence>
<evidence type="ECO:0000313" key="3">
    <source>
        <dbReference type="Proteomes" id="UP000053573"/>
    </source>
</evidence>
<keyword evidence="3" id="KW-1185">Reference proteome</keyword>
<organism evidence="2 3">
    <name type="scientific">Blastomyces silverae</name>
    <dbReference type="NCBI Taxonomy" id="2060906"/>
    <lineage>
        <taxon>Eukaryota</taxon>
        <taxon>Fungi</taxon>
        <taxon>Dikarya</taxon>
        <taxon>Ascomycota</taxon>
        <taxon>Pezizomycotina</taxon>
        <taxon>Eurotiomycetes</taxon>
        <taxon>Eurotiomycetidae</taxon>
        <taxon>Onygenales</taxon>
        <taxon>Ajellomycetaceae</taxon>
        <taxon>Blastomyces</taxon>
    </lineage>
</organism>
<name>A0A0H1BS11_9EURO</name>